<feature type="compositionally biased region" description="Basic residues" evidence="1">
    <location>
        <begin position="246"/>
        <end position="260"/>
    </location>
</feature>
<feature type="compositionally biased region" description="Low complexity" evidence="1">
    <location>
        <begin position="59"/>
        <end position="75"/>
    </location>
</feature>
<evidence type="ECO:0000313" key="2">
    <source>
        <dbReference type="EMBL" id="CAA9314909.1"/>
    </source>
</evidence>
<name>A0A6J4KTG1_9ACTN</name>
<evidence type="ECO:0000256" key="1">
    <source>
        <dbReference type="SAM" id="MobiDB-lite"/>
    </source>
</evidence>
<gene>
    <name evidence="2" type="ORF">AVDCRST_MAG48-2297</name>
</gene>
<dbReference type="EC" id="2.7.6.1" evidence="2"/>
<dbReference type="EMBL" id="CADCTS010000330">
    <property type="protein sequence ID" value="CAA9314909.1"/>
    <property type="molecule type" value="Genomic_DNA"/>
</dbReference>
<feature type="compositionally biased region" description="Low complexity" evidence="1">
    <location>
        <begin position="130"/>
        <end position="160"/>
    </location>
</feature>
<feature type="compositionally biased region" description="Basic residues" evidence="1">
    <location>
        <begin position="161"/>
        <end position="172"/>
    </location>
</feature>
<feature type="compositionally biased region" description="Basic residues" evidence="1">
    <location>
        <begin position="186"/>
        <end position="227"/>
    </location>
</feature>
<protein>
    <submittedName>
        <fullName evidence="2">Ribose-phosphate pyrophosphokinase</fullName>
        <ecNumber evidence="2">2.7.6.1</ecNumber>
    </submittedName>
</protein>
<feature type="non-terminal residue" evidence="2">
    <location>
        <position position="1"/>
    </location>
</feature>
<organism evidence="2">
    <name type="scientific">uncultured Friedmanniella sp</name>
    <dbReference type="NCBI Taxonomy" id="335381"/>
    <lineage>
        <taxon>Bacteria</taxon>
        <taxon>Bacillati</taxon>
        <taxon>Actinomycetota</taxon>
        <taxon>Actinomycetes</taxon>
        <taxon>Propionibacteriales</taxon>
        <taxon>Nocardioidaceae</taxon>
        <taxon>Friedmanniella</taxon>
        <taxon>environmental samples</taxon>
    </lineage>
</organism>
<feature type="compositionally biased region" description="Basic residues" evidence="1">
    <location>
        <begin position="104"/>
        <end position="122"/>
    </location>
</feature>
<reference evidence="2" key="1">
    <citation type="submission" date="2020-02" db="EMBL/GenBank/DDBJ databases">
        <authorList>
            <person name="Meier V. D."/>
        </authorList>
    </citation>
    <scope>NUCLEOTIDE SEQUENCE</scope>
    <source>
        <strain evidence="2">AVDCRST_MAG48</strain>
    </source>
</reference>
<accession>A0A6J4KTG1</accession>
<feature type="compositionally biased region" description="Basic and acidic residues" evidence="1">
    <location>
        <begin position="16"/>
        <end position="33"/>
    </location>
</feature>
<dbReference type="GO" id="GO:0004749">
    <property type="term" value="F:ribose phosphate diphosphokinase activity"/>
    <property type="evidence" value="ECO:0007669"/>
    <property type="project" value="UniProtKB-EC"/>
</dbReference>
<dbReference type="GO" id="GO:0016301">
    <property type="term" value="F:kinase activity"/>
    <property type="evidence" value="ECO:0007669"/>
    <property type="project" value="UniProtKB-KW"/>
</dbReference>
<feature type="region of interest" description="Disordered" evidence="1">
    <location>
        <begin position="1"/>
        <end position="260"/>
    </location>
</feature>
<feature type="non-terminal residue" evidence="2">
    <location>
        <position position="260"/>
    </location>
</feature>
<keyword evidence="2" id="KW-0418">Kinase</keyword>
<dbReference type="AlphaFoldDB" id="A0A6J4KTG1"/>
<proteinExistence type="predicted"/>
<keyword evidence="2" id="KW-0808">Transferase</keyword>
<sequence length="260" mass="28505">DRRNHRFLGLRPSRVRGGDVLHPRGGARPDAHHALQQRLPPGAAARQLPAAGRLHRAAARAAGAGEPHGAPADAGRGARRLRGAHHRGDPALRLRALGQEGRAPHLHRRPAGRRHARGRRRHPGADDGPARPAGARLLLGARRPPQRGAGARGALPPAGARQHRGGLTRPRQRQGGDGVRPQPGPARRRRLQAARGRRPRGHRPHRRGRAGQGRHRARRRDRHRRLDRRAAPGAAPRGRPADLHRLHPRAVHRPRDRTAQ</sequence>